<dbReference type="GeneTree" id="ENSGT00390000009268"/>
<dbReference type="STRING" id="29139.ENSVURP00010008757"/>
<dbReference type="GO" id="GO:0046982">
    <property type="term" value="F:protein heterodimerization activity"/>
    <property type="evidence" value="ECO:0007669"/>
    <property type="project" value="InterPro"/>
</dbReference>
<dbReference type="GO" id="GO:0070476">
    <property type="term" value="P:rRNA (guanine-N7)-methylation"/>
    <property type="evidence" value="ECO:0007669"/>
    <property type="project" value="TreeGrafter"/>
</dbReference>
<dbReference type="CDD" id="cd21089">
    <property type="entry name" value="Trm112-like"/>
    <property type="match status" value="1"/>
</dbReference>
<dbReference type="InterPro" id="IPR039127">
    <property type="entry name" value="Trm112"/>
</dbReference>
<reference evidence="1" key="2">
    <citation type="submission" date="2025-05" db="UniProtKB">
        <authorList>
            <consortium name="Ensembl"/>
        </authorList>
    </citation>
    <scope>IDENTIFICATION</scope>
</reference>
<keyword evidence="2" id="KW-1185">Reference proteome</keyword>
<dbReference type="PANTHER" id="PTHR12773">
    <property type="entry name" value="UPF0315 PROTEIN-RELATED"/>
    <property type="match status" value="1"/>
</dbReference>
<protein>
    <submittedName>
        <fullName evidence="1">Uncharacterized protein</fullName>
    </submittedName>
</protein>
<dbReference type="Proteomes" id="UP000314987">
    <property type="component" value="Unassembled WGS sequence"/>
</dbReference>
<name>A0A4X2KHA6_VOMUR</name>
<evidence type="ECO:0000313" key="1">
    <source>
        <dbReference type="Ensembl" id="ENSVURP00010008757.1"/>
    </source>
</evidence>
<reference evidence="2" key="1">
    <citation type="submission" date="2018-12" db="EMBL/GenBank/DDBJ databases">
        <authorList>
            <person name="Yazar S."/>
        </authorList>
    </citation>
    <scope>NUCLEOTIDE SEQUENCE [LARGE SCALE GENOMIC DNA]</scope>
</reference>
<dbReference type="Ensembl" id="ENSVURT00010009942.1">
    <property type="protein sequence ID" value="ENSVURP00010008757.1"/>
    <property type="gene ID" value="ENSVURG00010006790.1"/>
</dbReference>
<dbReference type="PANTHER" id="PTHR12773:SF0">
    <property type="entry name" value="MULTIFUNCTIONAL METHYLTRANSFERASE SUBUNIT TRM112-LIKE PROTEIN"/>
    <property type="match status" value="1"/>
</dbReference>
<dbReference type="Gene3D" id="2.20.25.10">
    <property type="match status" value="1"/>
</dbReference>
<dbReference type="Ensembl" id="ENSVURT00010030556.1">
    <property type="protein sequence ID" value="ENSVURP00010026824.1"/>
    <property type="gene ID" value="ENSVURG00010020551.1"/>
</dbReference>
<dbReference type="OMA" id="MCNKKGV"/>
<dbReference type="AlphaFoldDB" id="A0A4X2KHA6"/>
<accession>A0A4X2KHA6</accession>
<sequence>MKLLTHNLQSSHIRGVEPWGFLLRIQVTEIHMSPVDFNVDFVTCMMPKMEWMALVEAAESLGHVSELPRQLEEGYEKDENFLRKVQHVQLEVEVVKGTLQCPESGRA</sequence>
<evidence type="ECO:0000313" key="2">
    <source>
        <dbReference type="Proteomes" id="UP000314987"/>
    </source>
</evidence>
<proteinExistence type="predicted"/>
<dbReference type="GO" id="GO:0030488">
    <property type="term" value="P:tRNA methylation"/>
    <property type="evidence" value="ECO:0007669"/>
    <property type="project" value="TreeGrafter"/>
</dbReference>
<organism evidence="1 2">
    <name type="scientific">Vombatus ursinus</name>
    <name type="common">Common wombat</name>
    <dbReference type="NCBI Taxonomy" id="29139"/>
    <lineage>
        <taxon>Eukaryota</taxon>
        <taxon>Metazoa</taxon>
        <taxon>Chordata</taxon>
        <taxon>Craniata</taxon>
        <taxon>Vertebrata</taxon>
        <taxon>Euteleostomi</taxon>
        <taxon>Mammalia</taxon>
        <taxon>Metatheria</taxon>
        <taxon>Diprotodontia</taxon>
        <taxon>Vombatidae</taxon>
        <taxon>Vombatus</taxon>
    </lineage>
</organism>